<organism evidence="1 2">
    <name type="scientific">Sutcliffiella tianshenii</name>
    <dbReference type="NCBI Taxonomy" id="1463404"/>
    <lineage>
        <taxon>Bacteria</taxon>
        <taxon>Bacillati</taxon>
        <taxon>Bacillota</taxon>
        <taxon>Bacilli</taxon>
        <taxon>Bacillales</taxon>
        <taxon>Bacillaceae</taxon>
        <taxon>Sutcliffiella</taxon>
    </lineage>
</organism>
<gene>
    <name evidence="1" type="ORF">JOC95_000214</name>
</gene>
<proteinExistence type="predicted"/>
<keyword evidence="1" id="KW-0282">Flagellum</keyword>
<evidence type="ECO:0000313" key="2">
    <source>
        <dbReference type="Proteomes" id="UP000737402"/>
    </source>
</evidence>
<reference evidence="1 2" key="1">
    <citation type="submission" date="2021-01" db="EMBL/GenBank/DDBJ databases">
        <title>Genomic Encyclopedia of Type Strains, Phase IV (KMG-IV): sequencing the most valuable type-strain genomes for metagenomic binning, comparative biology and taxonomic classification.</title>
        <authorList>
            <person name="Goeker M."/>
        </authorList>
    </citation>
    <scope>NUCLEOTIDE SEQUENCE [LARGE SCALE GENOMIC DNA]</scope>
    <source>
        <strain evidence="1 2">DSM 25879</strain>
    </source>
</reference>
<dbReference type="InterPro" id="IPR022258">
    <property type="entry name" value="Flagellar_operon_YvyF"/>
</dbReference>
<accession>A0ABS2NUN6</accession>
<name>A0ABS2NUN6_9BACI</name>
<evidence type="ECO:0000313" key="1">
    <source>
        <dbReference type="EMBL" id="MBM7618372.1"/>
    </source>
</evidence>
<keyword evidence="2" id="KW-1185">Reference proteome</keyword>
<dbReference type="EMBL" id="JAFBED010000001">
    <property type="protein sequence ID" value="MBM7618372.1"/>
    <property type="molecule type" value="Genomic_DNA"/>
</dbReference>
<protein>
    <submittedName>
        <fullName evidence="1">Flagellar operon protein (TIGR03826 family)</fullName>
    </submittedName>
</protein>
<sequence>MSQLDNCPNCGQVYIKNAFRDVCMDCYKQEEEDYQNVYKFIRQRQNRTATMEHVVNGTGVSEALIIKFIRKGRIQLAQFPHLGYPCDRCGTLIREEKLCVSCKKDIQTQLTQVDREEERQLEMKNLGKTYHAVNKNKR</sequence>
<comment type="caution">
    <text evidence="1">The sequence shown here is derived from an EMBL/GenBank/DDBJ whole genome shotgun (WGS) entry which is preliminary data.</text>
</comment>
<keyword evidence="1" id="KW-0966">Cell projection</keyword>
<dbReference type="NCBIfam" id="TIGR03826">
    <property type="entry name" value="YvyF"/>
    <property type="match status" value="1"/>
</dbReference>
<keyword evidence="1" id="KW-0969">Cilium</keyword>
<dbReference type="RefSeq" id="WP_204412607.1">
    <property type="nucleotide sequence ID" value="NZ_JAFBED010000001.1"/>
</dbReference>
<dbReference type="Proteomes" id="UP000737402">
    <property type="component" value="Unassembled WGS sequence"/>
</dbReference>